<dbReference type="InterPro" id="IPR036852">
    <property type="entry name" value="Peptidase_S8/S53_dom_sf"/>
</dbReference>
<dbReference type="GeneID" id="48277163"/>
<evidence type="ECO:0000256" key="5">
    <source>
        <dbReference type="ARBA" id="ARBA00022670"/>
    </source>
</evidence>
<evidence type="ECO:0000256" key="3">
    <source>
        <dbReference type="ARBA" id="ARBA00011073"/>
    </source>
</evidence>
<dbReference type="Pfam" id="PF00082">
    <property type="entry name" value="Peptidase_S8"/>
    <property type="match status" value="1"/>
</dbReference>
<dbReference type="AlphaFoldDB" id="A0A2S0K188"/>
<feature type="active site" description="Charge relay system" evidence="9">
    <location>
        <position position="235"/>
    </location>
</feature>
<dbReference type="InterPro" id="IPR000209">
    <property type="entry name" value="Peptidase_S8/S53_dom"/>
</dbReference>
<keyword evidence="7 9" id="KW-0720">Serine protease</keyword>
<feature type="domain" description="Peptidase S8/S53" evidence="10">
    <location>
        <begin position="42"/>
        <end position="284"/>
    </location>
</feature>
<evidence type="ECO:0000256" key="4">
    <source>
        <dbReference type="ARBA" id="ARBA00022525"/>
    </source>
</evidence>
<sequence length="289" mass="31278">MLLLAFLIGYSIQKFARYEDSAIWGYHAIHSTSGKSEKPTNKKIKVAILDSGISHHAALKNKIVASYNAIETDQEPIDELNHGTAIAGIIGSSHNKMGFSGIAKDNVEIYNVKVLNTKGKSDFQTVINGIEWSIKNDVDIINISFGFETNNLEFEKVIKKALAEGIIIVAASGNTLGLRVDYPAKYEGVISVSALKPDFTSYSYSGKGKIDYAAPGKNILSTDKNGGYSIFNGTSFAAAFVTGSIAYLLGNTNEKINSTNLNSFLAPYVKDLGLPGFDEEYGHGFIQLN</sequence>
<dbReference type="RefSeq" id="WP_080653357.1">
    <property type="nucleotide sequence ID" value="NZ_BJNS01000062.1"/>
</dbReference>
<dbReference type="InterPro" id="IPR023827">
    <property type="entry name" value="Peptidase_S8_Asp-AS"/>
</dbReference>
<comment type="subcellular location">
    <subcellularLocation>
        <location evidence="2">Secreted</location>
    </subcellularLocation>
</comment>
<dbReference type="Proteomes" id="UP000255295">
    <property type="component" value="Unassembled WGS sequence"/>
</dbReference>
<dbReference type="GO" id="GO:0004252">
    <property type="term" value="F:serine-type endopeptidase activity"/>
    <property type="evidence" value="ECO:0007669"/>
    <property type="project" value="UniProtKB-UniRule"/>
</dbReference>
<dbReference type="EMBL" id="CP019980">
    <property type="protein sequence ID" value="AVK97163.1"/>
    <property type="molecule type" value="Genomic_DNA"/>
</dbReference>
<dbReference type="InterPro" id="IPR022398">
    <property type="entry name" value="Peptidase_S8_His-AS"/>
</dbReference>
<dbReference type="EC" id="3.4.21.62" evidence="12"/>
<evidence type="ECO:0000256" key="9">
    <source>
        <dbReference type="PROSITE-ProRule" id="PRU01240"/>
    </source>
</evidence>
<evidence type="ECO:0000256" key="7">
    <source>
        <dbReference type="ARBA" id="ARBA00022825"/>
    </source>
</evidence>
<dbReference type="Proteomes" id="UP000238825">
    <property type="component" value="Chromosome"/>
</dbReference>
<evidence type="ECO:0000259" key="10">
    <source>
        <dbReference type="Pfam" id="PF00082"/>
    </source>
</evidence>
<dbReference type="PROSITE" id="PS00136">
    <property type="entry name" value="SUBTILASE_ASP"/>
    <property type="match status" value="1"/>
</dbReference>
<name>A0A2S0K188_LYSSH</name>
<dbReference type="PROSITE" id="PS00137">
    <property type="entry name" value="SUBTILASE_HIS"/>
    <property type="match status" value="1"/>
</dbReference>
<gene>
    <name evidence="12" type="primary">apr_1</name>
    <name evidence="11" type="ORF">LS41612_13265</name>
    <name evidence="12" type="ORF">NCTC10338_02048</name>
</gene>
<dbReference type="PANTHER" id="PTHR43806:SF11">
    <property type="entry name" value="CEREVISIN-RELATED"/>
    <property type="match status" value="1"/>
</dbReference>
<keyword evidence="5 9" id="KW-0645">Protease</keyword>
<evidence type="ECO:0000256" key="1">
    <source>
        <dbReference type="ARBA" id="ARBA00001913"/>
    </source>
</evidence>
<keyword evidence="4" id="KW-0964">Secreted</keyword>
<evidence type="ECO:0000313" key="11">
    <source>
        <dbReference type="EMBL" id="AVK97163.1"/>
    </source>
</evidence>
<keyword evidence="6 9" id="KW-0378">Hydrolase</keyword>
<dbReference type="EMBL" id="UFSZ01000001">
    <property type="protein sequence ID" value="SUV16961.1"/>
    <property type="molecule type" value="Genomic_DNA"/>
</dbReference>
<accession>A0A2S0K188</accession>
<dbReference type="GO" id="GO:0006508">
    <property type="term" value="P:proteolysis"/>
    <property type="evidence" value="ECO:0007669"/>
    <property type="project" value="UniProtKB-KW"/>
</dbReference>
<evidence type="ECO:0000256" key="8">
    <source>
        <dbReference type="ARBA" id="ARBA00022837"/>
    </source>
</evidence>
<evidence type="ECO:0000313" key="14">
    <source>
        <dbReference type="Proteomes" id="UP000255295"/>
    </source>
</evidence>
<comment type="cofactor">
    <cofactor evidence="1">
        <name>Ca(2+)</name>
        <dbReference type="ChEBI" id="CHEBI:29108"/>
    </cofactor>
</comment>
<dbReference type="GO" id="GO:0005576">
    <property type="term" value="C:extracellular region"/>
    <property type="evidence" value="ECO:0007669"/>
    <property type="project" value="UniProtKB-SubCell"/>
</dbReference>
<protein>
    <submittedName>
        <fullName evidence="12">Peptidase S8/S53 subtilisin kexin sedolisin</fullName>
        <ecNumber evidence="12">3.4.21.62</ecNumber>
    </submittedName>
</protein>
<comment type="similarity">
    <text evidence="3 9">Belongs to the peptidase S8 family.</text>
</comment>
<feature type="active site" description="Charge relay system" evidence="9">
    <location>
        <position position="50"/>
    </location>
</feature>
<reference evidence="11 13" key="1">
    <citation type="submission" date="2017-03" db="EMBL/GenBank/DDBJ databases">
        <title>The whole genome sequencing and assembly of Lysinibacillus sphaericus DSM 28T strain.</title>
        <authorList>
            <person name="Lee Y.-J."/>
            <person name="Yi H."/>
            <person name="Bahn Y.-S."/>
            <person name="Kim J.F."/>
            <person name="Lee D.-W."/>
        </authorList>
    </citation>
    <scope>NUCLEOTIDE SEQUENCE [LARGE SCALE GENOMIC DNA]</scope>
    <source>
        <strain evidence="11 13">DSM 28</strain>
    </source>
</reference>
<feature type="active site" description="Charge relay system" evidence="9">
    <location>
        <position position="82"/>
    </location>
</feature>
<dbReference type="InterPro" id="IPR050131">
    <property type="entry name" value="Peptidase_S8_subtilisin-like"/>
</dbReference>
<dbReference type="SUPFAM" id="SSF52743">
    <property type="entry name" value="Subtilisin-like"/>
    <property type="match status" value="1"/>
</dbReference>
<proteinExistence type="inferred from homology"/>
<dbReference type="PRINTS" id="PR00723">
    <property type="entry name" value="SUBTILISIN"/>
</dbReference>
<evidence type="ECO:0000313" key="13">
    <source>
        <dbReference type="Proteomes" id="UP000238825"/>
    </source>
</evidence>
<dbReference type="Gene3D" id="3.40.50.200">
    <property type="entry name" value="Peptidase S8/S53 domain"/>
    <property type="match status" value="1"/>
</dbReference>
<evidence type="ECO:0000256" key="6">
    <source>
        <dbReference type="ARBA" id="ARBA00022801"/>
    </source>
</evidence>
<dbReference type="PROSITE" id="PS51892">
    <property type="entry name" value="SUBTILASE"/>
    <property type="match status" value="1"/>
</dbReference>
<keyword evidence="8" id="KW-0106">Calcium</keyword>
<evidence type="ECO:0000313" key="12">
    <source>
        <dbReference type="EMBL" id="SUV16961.1"/>
    </source>
</evidence>
<reference evidence="12 14" key="2">
    <citation type="submission" date="2018-06" db="EMBL/GenBank/DDBJ databases">
        <authorList>
            <consortium name="Pathogen Informatics"/>
            <person name="Doyle S."/>
        </authorList>
    </citation>
    <scope>NUCLEOTIDE SEQUENCE [LARGE SCALE GENOMIC DNA]</scope>
    <source>
        <strain evidence="12 14">NCTC10338</strain>
    </source>
</reference>
<organism evidence="11 13">
    <name type="scientific">Lysinibacillus sphaericus</name>
    <name type="common">Bacillus sphaericus</name>
    <dbReference type="NCBI Taxonomy" id="1421"/>
    <lineage>
        <taxon>Bacteria</taxon>
        <taxon>Bacillati</taxon>
        <taxon>Bacillota</taxon>
        <taxon>Bacilli</taxon>
        <taxon>Bacillales</taxon>
        <taxon>Bacillaceae</taxon>
        <taxon>Lysinibacillus</taxon>
    </lineage>
</organism>
<evidence type="ECO:0000256" key="2">
    <source>
        <dbReference type="ARBA" id="ARBA00004613"/>
    </source>
</evidence>
<dbReference type="InterPro" id="IPR015500">
    <property type="entry name" value="Peptidase_S8_subtilisin-rel"/>
</dbReference>
<dbReference type="PANTHER" id="PTHR43806">
    <property type="entry name" value="PEPTIDASE S8"/>
    <property type="match status" value="1"/>
</dbReference>